<name>M2YKR3_DOTSN</name>
<reference evidence="4" key="1">
    <citation type="journal article" date="2012" name="PLoS Genet.">
        <title>The genomes of the fungal plant pathogens Cladosporium fulvum and Dothistroma septosporum reveal adaptation to different hosts and lifestyles but also signatures of common ancestry.</title>
        <authorList>
            <person name="de Wit P.J.G.M."/>
            <person name="van der Burgt A."/>
            <person name="Oekmen B."/>
            <person name="Stergiopoulos I."/>
            <person name="Abd-Elsalam K.A."/>
            <person name="Aerts A.L."/>
            <person name="Bahkali A.H."/>
            <person name="Beenen H.G."/>
            <person name="Chettri P."/>
            <person name="Cox M.P."/>
            <person name="Datema E."/>
            <person name="de Vries R.P."/>
            <person name="Dhillon B."/>
            <person name="Ganley A.R."/>
            <person name="Griffiths S.A."/>
            <person name="Guo Y."/>
            <person name="Hamelin R.C."/>
            <person name="Henrissat B."/>
            <person name="Kabir M.S."/>
            <person name="Jashni M.K."/>
            <person name="Kema G."/>
            <person name="Klaubauf S."/>
            <person name="Lapidus A."/>
            <person name="Levasseur A."/>
            <person name="Lindquist E."/>
            <person name="Mehrabi R."/>
            <person name="Ohm R.A."/>
            <person name="Owen T.J."/>
            <person name="Salamov A."/>
            <person name="Schwelm A."/>
            <person name="Schijlen E."/>
            <person name="Sun H."/>
            <person name="van den Burg H.A."/>
            <person name="van Ham R.C.H.J."/>
            <person name="Zhang S."/>
            <person name="Goodwin S.B."/>
            <person name="Grigoriev I.V."/>
            <person name="Collemare J."/>
            <person name="Bradshaw R.E."/>
        </authorList>
    </citation>
    <scope>NUCLEOTIDE SEQUENCE [LARGE SCALE GENOMIC DNA]</scope>
    <source>
        <strain evidence="4">NZE10 / CBS 128990</strain>
    </source>
</reference>
<evidence type="ECO:0000259" key="2">
    <source>
        <dbReference type="Pfam" id="PF04248"/>
    </source>
</evidence>
<dbReference type="STRING" id="675120.M2YKR3"/>
<dbReference type="Gene3D" id="2.170.150.40">
    <property type="entry name" value="Domain of unknown function (DUF427)"/>
    <property type="match status" value="1"/>
</dbReference>
<dbReference type="InterPro" id="IPR007361">
    <property type="entry name" value="DUF427"/>
</dbReference>
<dbReference type="OMA" id="PYKGVAN"/>
<dbReference type="EMBL" id="KB446545">
    <property type="protein sequence ID" value="EME39460.1"/>
    <property type="molecule type" value="Genomic_DNA"/>
</dbReference>
<reference evidence="3 4" key="2">
    <citation type="journal article" date="2012" name="PLoS Pathog.">
        <title>Diverse lifestyles and strategies of plant pathogenesis encoded in the genomes of eighteen Dothideomycetes fungi.</title>
        <authorList>
            <person name="Ohm R.A."/>
            <person name="Feau N."/>
            <person name="Henrissat B."/>
            <person name="Schoch C.L."/>
            <person name="Horwitz B.A."/>
            <person name="Barry K.W."/>
            <person name="Condon B.J."/>
            <person name="Copeland A.C."/>
            <person name="Dhillon B."/>
            <person name="Glaser F."/>
            <person name="Hesse C.N."/>
            <person name="Kosti I."/>
            <person name="LaButti K."/>
            <person name="Lindquist E.A."/>
            <person name="Lucas S."/>
            <person name="Salamov A.A."/>
            <person name="Bradshaw R.E."/>
            <person name="Ciuffetti L."/>
            <person name="Hamelin R.C."/>
            <person name="Kema G.H.J."/>
            <person name="Lawrence C."/>
            <person name="Scott J.A."/>
            <person name="Spatafora J.W."/>
            <person name="Turgeon B.G."/>
            <person name="de Wit P.J.G.M."/>
            <person name="Zhong S."/>
            <person name="Goodwin S.B."/>
            <person name="Grigoriev I.V."/>
        </authorList>
    </citation>
    <scope>NUCLEOTIDE SEQUENCE [LARGE SCALE GENOMIC DNA]</scope>
    <source>
        <strain evidence="4">NZE10 / CBS 128990</strain>
    </source>
</reference>
<feature type="region of interest" description="Disordered" evidence="1">
    <location>
        <begin position="259"/>
        <end position="278"/>
    </location>
</feature>
<feature type="compositionally biased region" description="Basic and acidic residues" evidence="1">
    <location>
        <begin position="259"/>
        <end position="271"/>
    </location>
</feature>
<evidence type="ECO:0000313" key="4">
    <source>
        <dbReference type="Proteomes" id="UP000016933"/>
    </source>
</evidence>
<dbReference type="HOGENOM" id="CLU_059611_1_1_1"/>
<dbReference type="InterPro" id="IPR038694">
    <property type="entry name" value="DUF427_sf"/>
</dbReference>
<evidence type="ECO:0000256" key="1">
    <source>
        <dbReference type="SAM" id="MobiDB-lite"/>
    </source>
</evidence>
<dbReference type="OrthoDB" id="18996at2759"/>
<keyword evidence="4" id="KW-1185">Reference proteome</keyword>
<proteinExistence type="predicted"/>
<protein>
    <recommendedName>
        <fullName evidence="2">DUF427 domain-containing protein</fullName>
    </recommendedName>
</protein>
<dbReference type="eggNOG" id="ENOG502SGFY">
    <property type="taxonomic scope" value="Eukaryota"/>
</dbReference>
<dbReference type="PANTHER" id="PTHR34310:SF9">
    <property type="entry name" value="BLR5716 PROTEIN"/>
    <property type="match status" value="1"/>
</dbReference>
<dbReference type="PANTHER" id="PTHR34310">
    <property type="entry name" value="DUF427 DOMAIN PROTEIN (AFU_ORTHOLOGUE AFUA_3G02220)"/>
    <property type="match status" value="1"/>
</dbReference>
<dbReference type="Proteomes" id="UP000016933">
    <property type="component" value="Unassembled WGS sequence"/>
</dbReference>
<evidence type="ECO:0000313" key="3">
    <source>
        <dbReference type="EMBL" id="EME39460.1"/>
    </source>
</evidence>
<accession>M2YKR3</accession>
<feature type="domain" description="DUF427" evidence="2">
    <location>
        <begin position="154"/>
        <end position="246"/>
    </location>
</feature>
<dbReference type="AlphaFoldDB" id="M2YKR3"/>
<organism evidence="3 4">
    <name type="scientific">Dothistroma septosporum (strain NZE10 / CBS 128990)</name>
    <name type="common">Red band needle blight fungus</name>
    <name type="synonym">Mycosphaerella pini</name>
    <dbReference type="NCBI Taxonomy" id="675120"/>
    <lineage>
        <taxon>Eukaryota</taxon>
        <taxon>Fungi</taxon>
        <taxon>Dikarya</taxon>
        <taxon>Ascomycota</taxon>
        <taxon>Pezizomycotina</taxon>
        <taxon>Dothideomycetes</taxon>
        <taxon>Dothideomycetidae</taxon>
        <taxon>Mycosphaerellales</taxon>
        <taxon>Mycosphaerellaceae</taxon>
        <taxon>Dothistroma</taxon>
    </lineage>
</organism>
<gene>
    <name evidence="3" type="ORF">DOTSEDRAFT_91796</name>
</gene>
<dbReference type="Pfam" id="PF04248">
    <property type="entry name" value="NTP_transf_9"/>
    <property type="match status" value="1"/>
</dbReference>
<sequence length="278" mass="31613">MPPPPPDAKKLALKLGAEGPHQVLATPRKIQLLFNGAYVLRTIKASFVWEHPFYPQLYFPRSELERLKVEEGDVYKDDDGKVVAKQLILSINNKSIDNVIAWENNLPSKAAELNGLVKIDFAAVDQWFEEDTPIYVHPKDPFKRVDILQSTRHVRVKVAGQVVADTTSSMHLYETGLPVRYYLPLTSIDAGVLRKTKTRTQCPYKGEAEYYSVMVDGKVHEDVVWYYTTPLLESARIEGLCCFYNEKVEIELDGERLEQPDTHFGKHKPSDNVKPSAI</sequence>